<dbReference type="PANTHER" id="PTHR42804">
    <property type="entry name" value="ALDEHYDE DEHYDROGENASE"/>
    <property type="match status" value="1"/>
</dbReference>
<dbReference type="EMBL" id="CP031165">
    <property type="protein sequence ID" value="AXV09360.1"/>
    <property type="molecule type" value="Genomic_DNA"/>
</dbReference>
<evidence type="ECO:0000256" key="3">
    <source>
        <dbReference type="PROSITE-ProRule" id="PRU10007"/>
    </source>
</evidence>
<dbReference type="GO" id="GO:0016620">
    <property type="term" value="F:oxidoreductase activity, acting on the aldehyde or oxo group of donors, NAD or NADP as acceptor"/>
    <property type="evidence" value="ECO:0007669"/>
    <property type="project" value="InterPro"/>
</dbReference>
<dbReference type="InterPro" id="IPR016161">
    <property type="entry name" value="Ald_DH/histidinol_DH"/>
</dbReference>
<evidence type="ECO:0000256" key="4">
    <source>
        <dbReference type="RuleBase" id="RU003345"/>
    </source>
</evidence>
<gene>
    <name evidence="6" type="ORF">DVS28_a4699</name>
</gene>
<dbReference type="InterPro" id="IPR029510">
    <property type="entry name" value="Ald_DH_CS_GLU"/>
</dbReference>
<dbReference type="FunFam" id="3.40.605.10:FF:000007">
    <property type="entry name" value="NAD/NADP-dependent betaine aldehyde dehydrogenase"/>
    <property type="match status" value="1"/>
</dbReference>
<dbReference type="SUPFAM" id="SSF53720">
    <property type="entry name" value="ALDH-like"/>
    <property type="match status" value="1"/>
</dbReference>
<dbReference type="Gene3D" id="3.40.309.10">
    <property type="entry name" value="Aldehyde Dehydrogenase, Chain A, domain 2"/>
    <property type="match status" value="1"/>
</dbReference>
<keyword evidence="7" id="KW-1185">Reference proteome</keyword>
<dbReference type="CDD" id="cd07138">
    <property type="entry name" value="ALDH_CddD_SSP0762"/>
    <property type="match status" value="1"/>
</dbReference>
<sequence>MEHTREFYIDGKWVPPTTDATLDVINPTTEEPIATIAMGGAADVDAAVAAAKRAFTTFSRTTREERLDLLQEVMNQYKARMDDLAQILHDEMGCPMPFASKVQIPSGYGHFKAASKVLQNYEFEVDQRTTRLRHEPVGVVGMITPWNWPQNQITCKVAPALATGCTMVLKPSEIAPLDAIVLAEILDAAGVPAGVFNLVNGDGPSVGAAMSAHPDIDMMSFTGSTRAGILVQKSAADTVKRVALELGGKSANIVLDDADFAKVVRRDVKGMMSNSGQSCNAGTRMLVPNDRMDEVAEIAKAAAESVVSAPEGEGMVIGPVVSQAQFDKIQGLIQSGIDEGATLTAGGTGRPDGVDTGWFVKPTVFTNATNDMRIAREEIFGPVMTIIGYDDEAEAIEIANDNPYGLSGYVSSGDIERARAVASQLRTGMVHVNGAPADIFAPFGGYKQSGNGREWGQLGFEEYLETKAVMGWTPRED</sequence>
<name>A0A346Y4G3_9ACTN</name>
<dbReference type="AlphaFoldDB" id="A0A346Y4G3"/>
<evidence type="ECO:0000259" key="5">
    <source>
        <dbReference type="Pfam" id="PF00171"/>
    </source>
</evidence>
<organism evidence="6 7">
    <name type="scientific">Euzebya pacifica</name>
    <dbReference type="NCBI Taxonomy" id="1608957"/>
    <lineage>
        <taxon>Bacteria</taxon>
        <taxon>Bacillati</taxon>
        <taxon>Actinomycetota</taxon>
        <taxon>Nitriliruptoria</taxon>
        <taxon>Euzebyales</taxon>
    </lineage>
</organism>
<dbReference type="Pfam" id="PF00171">
    <property type="entry name" value="Aldedh"/>
    <property type="match status" value="1"/>
</dbReference>
<keyword evidence="2 4" id="KW-0560">Oxidoreductase</keyword>
<dbReference type="RefSeq" id="WP_114593556.1">
    <property type="nucleotide sequence ID" value="NZ_CP031165.1"/>
</dbReference>
<dbReference type="InterPro" id="IPR015590">
    <property type="entry name" value="Aldehyde_DH_dom"/>
</dbReference>
<dbReference type="KEGG" id="euz:DVS28_a4699"/>
<dbReference type="PANTHER" id="PTHR42804:SF1">
    <property type="entry name" value="ALDEHYDE DEHYDROGENASE-RELATED"/>
    <property type="match status" value="1"/>
</dbReference>
<evidence type="ECO:0000313" key="7">
    <source>
        <dbReference type="Proteomes" id="UP000264006"/>
    </source>
</evidence>
<evidence type="ECO:0000256" key="2">
    <source>
        <dbReference type="ARBA" id="ARBA00023002"/>
    </source>
</evidence>
<evidence type="ECO:0000256" key="1">
    <source>
        <dbReference type="ARBA" id="ARBA00009986"/>
    </source>
</evidence>
<dbReference type="Gene3D" id="3.40.605.10">
    <property type="entry name" value="Aldehyde Dehydrogenase, Chain A, domain 1"/>
    <property type="match status" value="1"/>
</dbReference>
<feature type="active site" evidence="3">
    <location>
        <position position="245"/>
    </location>
</feature>
<dbReference type="InterPro" id="IPR016163">
    <property type="entry name" value="Ald_DH_C"/>
</dbReference>
<evidence type="ECO:0000313" key="6">
    <source>
        <dbReference type="EMBL" id="AXV09360.1"/>
    </source>
</evidence>
<comment type="similarity">
    <text evidence="1 4">Belongs to the aldehyde dehydrogenase family.</text>
</comment>
<proteinExistence type="inferred from homology"/>
<dbReference type="InterPro" id="IPR016162">
    <property type="entry name" value="Ald_DH_N"/>
</dbReference>
<reference evidence="6 7" key="1">
    <citation type="submission" date="2018-09" db="EMBL/GenBank/DDBJ databases">
        <title>Complete genome sequence of Euzebya sp. DY32-46 isolated from seawater of Pacific Ocean.</title>
        <authorList>
            <person name="Xu L."/>
            <person name="Wu Y.-H."/>
            <person name="Xu X.-W."/>
        </authorList>
    </citation>
    <scope>NUCLEOTIDE SEQUENCE [LARGE SCALE GENOMIC DNA]</scope>
    <source>
        <strain evidence="6 7">DY32-46</strain>
    </source>
</reference>
<dbReference type="OrthoDB" id="6882680at2"/>
<dbReference type="Proteomes" id="UP000264006">
    <property type="component" value="Chromosome"/>
</dbReference>
<protein>
    <submittedName>
        <fullName evidence="6">Aldehyde dehydrogenase</fullName>
    </submittedName>
</protein>
<accession>A0A346Y4G3</accession>
<dbReference type="PROSITE" id="PS00687">
    <property type="entry name" value="ALDEHYDE_DEHYDR_GLU"/>
    <property type="match status" value="1"/>
</dbReference>
<feature type="domain" description="Aldehyde dehydrogenase" evidence="5">
    <location>
        <begin position="13"/>
        <end position="469"/>
    </location>
</feature>